<feature type="region of interest" description="Disordered" evidence="1">
    <location>
        <begin position="432"/>
        <end position="452"/>
    </location>
</feature>
<feature type="domain" description="FIMAH" evidence="4">
    <location>
        <begin position="347"/>
        <end position="425"/>
    </location>
</feature>
<proteinExistence type="predicted"/>
<dbReference type="GO" id="GO:0016853">
    <property type="term" value="F:isomerase activity"/>
    <property type="evidence" value="ECO:0007669"/>
    <property type="project" value="UniProtKB-KW"/>
</dbReference>
<evidence type="ECO:0000259" key="4">
    <source>
        <dbReference type="Pfam" id="PF22888"/>
    </source>
</evidence>
<feature type="domain" description="Xylose isomerase-like TIM barrel" evidence="3">
    <location>
        <begin position="73"/>
        <end position="306"/>
    </location>
</feature>
<dbReference type="AlphaFoldDB" id="A0A229SQM6"/>
<accession>A0A229SQM6</accession>
<feature type="chain" id="PRO_5012646822" evidence="2">
    <location>
        <begin position="28"/>
        <end position="452"/>
    </location>
</feature>
<dbReference type="EMBL" id="NMUL01000049">
    <property type="protein sequence ID" value="OXM61113.1"/>
    <property type="molecule type" value="Genomic_DNA"/>
</dbReference>
<keyword evidence="5" id="KW-0413">Isomerase</keyword>
<dbReference type="Pfam" id="PF22888">
    <property type="entry name" value="FIMAH"/>
    <property type="match status" value="1"/>
</dbReference>
<evidence type="ECO:0000313" key="6">
    <source>
        <dbReference type="Proteomes" id="UP000215199"/>
    </source>
</evidence>
<comment type="caution">
    <text evidence="5">The sequence shown here is derived from an EMBL/GenBank/DDBJ whole genome shotgun (WGS) entry which is preliminary data.</text>
</comment>
<dbReference type="Pfam" id="PF01261">
    <property type="entry name" value="AP_endonuc_2"/>
    <property type="match status" value="1"/>
</dbReference>
<sequence>MRKPSIRRVLAMVPALVVPLAAAPVAAASPAHHLEYFGGDYVPSLEMYSFNLNLNAAIKGRKGVPPITTVDAIRWAASAGFPAVDITAYYLPGYDTHTMPTVPTADIMAYADQVKALTQQLGLAISGTGVFNDFADLDTARRALDIRRVEFWTDVAARMGAPVMRVFSGKVPADIGQYGWADITRTRIVPALQEVTAYAATKGVKIVLQNHGDMAATADQTLRMLDWVGSSNISVIDDTGYFRPFQATTGLGYDWYPDIARTLARSDSIQVKQLPAGEGTDVPMDLDRLFTDMRLSSYRGFVPLELLWVAGQPGYPRDLPTPPFDQITAFKTKVDAALAETKTEPFDVLRNGIRTLARSGDVAGPVRGQLYDILGQADGHYREARPGQAIARMRDFLNRVANPGPQSHLSDIAKQQLTRRMSALLTSFTDVFGGSPADPTPASTDHRGAPLS</sequence>
<dbReference type="InterPro" id="IPR036237">
    <property type="entry name" value="Xyl_isomerase-like_sf"/>
</dbReference>
<evidence type="ECO:0000259" key="3">
    <source>
        <dbReference type="Pfam" id="PF01261"/>
    </source>
</evidence>
<dbReference type="Gene3D" id="3.20.20.150">
    <property type="entry name" value="Divalent-metal-dependent TIM barrel enzymes"/>
    <property type="match status" value="1"/>
</dbReference>
<evidence type="ECO:0000256" key="2">
    <source>
        <dbReference type="SAM" id="SignalP"/>
    </source>
</evidence>
<keyword evidence="2" id="KW-0732">Signal</keyword>
<keyword evidence="6" id="KW-1185">Reference proteome</keyword>
<dbReference type="InterPro" id="IPR050312">
    <property type="entry name" value="IolE/XylAMocC-like"/>
</dbReference>
<dbReference type="InterPro" id="IPR013022">
    <property type="entry name" value="Xyl_isomerase-like_TIM-brl"/>
</dbReference>
<evidence type="ECO:0000313" key="5">
    <source>
        <dbReference type="EMBL" id="OXM61113.1"/>
    </source>
</evidence>
<name>A0A229SQM6_9PSEU</name>
<dbReference type="RefSeq" id="WP_093952673.1">
    <property type="nucleotide sequence ID" value="NZ_NMUL01000049.1"/>
</dbReference>
<feature type="signal peptide" evidence="2">
    <location>
        <begin position="1"/>
        <end position="27"/>
    </location>
</feature>
<dbReference type="OrthoDB" id="9815124at2"/>
<dbReference type="PANTHER" id="PTHR12110:SF53">
    <property type="entry name" value="BLR5974 PROTEIN"/>
    <property type="match status" value="1"/>
</dbReference>
<organism evidence="5 6">
    <name type="scientific">Amycolatopsis vastitatis</name>
    <dbReference type="NCBI Taxonomy" id="1905142"/>
    <lineage>
        <taxon>Bacteria</taxon>
        <taxon>Bacillati</taxon>
        <taxon>Actinomycetota</taxon>
        <taxon>Actinomycetes</taxon>
        <taxon>Pseudonocardiales</taxon>
        <taxon>Pseudonocardiaceae</taxon>
        <taxon>Amycolatopsis</taxon>
    </lineage>
</organism>
<reference evidence="6" key="1">
    <citation type="submission" date="2017-07" db="EMBL/GenBank/DDBJ databases">
        <title>Comparative genome mining reveals phylogenetic distribution patterns of secondary metabolites in Amycolatopsis.</title>
        <authorList>
            <person name="Adamek M."/>
            <person name="Alanjary M."/>
            <person name="Sales-Ortells H."/>
            <person name="Goodfellow M."/>
            <person name="Bull A.T."/>
            <person name="Kalinowski J."/>
            <person name="Ziemert N."/>
        </authorList>
    </citation>
    <scope>NUCLEOTIDE SEQUENCE [LARGE SCALE GENOMIC DNA]</scope>
    <source>
        <strain evidence="6">H5</strain>
    </source>
</reference>
<dbReference type="InterPro" id="IPR054470">
    <property type="entry name" value="FIMAH_dom"/>
</dbReference>
<dbReference type="SUPFAM" id="SSF51658">
    <property type="entry name" value="Xylose isomerase-like"/>
    <property type="match status" value="1"/>
</dbReference>
<protein>
    <submittedName>
        <fullName evidence="5">Xylose isomerase</fullName>
    </submittedName>
</protein>
<evidence type="ECO:0000256" key="1">
    <source>
        <dbReference type="SAM" id="MobiDB-lite"/>
    </source>
</evidence>
<dbReference type="Proteomes" id="UP000215199">
    <property type="component" value="Unassembled WGS sequence"/>
</dbReference>
<gene>
    <name evidence="5" type="ORF">CF165_39270</name>
</gene>
<dbReference type="PANTHER" id="PTHR12110">
    <property type="entry name" value="HYDROXYPYRUVATE ISOMERASE"/>
    <property type="match status" value="1"/>
</dbReference>